<comment type="similarity">
    <text evidence="5">Belongs to the binding-protein-dependent transport system permease family.</text>
</comment>
<protein>
    <submittedName>
        <fullName evidence="7">Peptide/nickel transport system permease protein</fullName>
    </submittedName>
</protein>
<keyword evidence="2 5" id="KW-0812">Transmembrane</keyword>
<evidence type="ECO:0000256" key="3">
    <source>
        <dbReference type="ARBA" id="ARBA00022989"/>
    </source>
</evidence>
<dbReference type="PROSITE" id="PS50928">
    <property type="entry name" value="ABC_TM1"/>
    <property type="match status" value="1"/>
</dbReference>
<evidence type="ECO:0000313" key="8">
    <source>
        <dbReference type="Proteomes" id="UP000199103"/>
    </source>
</evidence>
<evidence type="ECO:0000256" key="1">
    <source>
        <dbReference type="ARBA" id="ARBA00004141"/>
    </source>
</evidence>
<feature type="transmembrane region" description="Helical" evidence="5">
    <location>
        <begin position="257"/>
        <end position="278"/>
    </location>
</feature>
<organism evidence="7 8">
    <name type="scientific">Microlunatus soli</name>
    <dbReference type="NCBI Taxonomy" id="630515"/>
    <lineage>
        <taxon>Bacteria</taxon>
        <taxon>Bacillati</taxon>
        <taxon>Actinomycetota</taxon>
        <taxon>Actinomycetes</taxon>
        <taxon>Propionibacteriales</taxon>
        <taxon>Propionibacteriaceae</taxon>
        <taxon>Microlunatus</taxon>
    </lineage>
</organism>
<feature type="transmembrane region" description="Helical" evidence="5">
    <location>
        <begin position="111"/>
        <end position="134"/>
    </location>
</feature>
<evidence type="ECO:0000256" key="2">
    <source>
        <dbReference type="ARBA" id="ARBA00022692"/>
    </source>
</evidence>
<feature type="domain" description="ABC transmembrane type-1" evidence="6">
    <location>
        <begin position="107"/>
        <end position="317"/>
    </location>
</feature>
<evidence type="ECO:0000313" key="7">
    <source>
        <dbReference type="EMBL" id="SDS99744.1"/>
    </source>
</evidence>
<feature type="transmembrane region" description="Helical" evidence="5">
    <location>
        <begin position="298"/>
        <end position="324"/>
    </location>
</feature>
<name>A0A1H1WRN2_9ACTN</name>
<dbReference type="Gene3D" id="1.10.3720.10">
    <property type="entry name" value="MetI-like"/>
    <property type="match status" value="1"/>
</dbReference>
<dbReference type="CDD" id="cd06261">
    <property type="entry name" value="TM_PBP2"/>
    <property type="match status" value="1"/>
</dbReference>
<dbReference type="GO" id="GO:0055085">
    <property type="term" value="P:transmembrane transport"/>
    <property type="evidence" value="ECO:0007669"/>
    <property type="project" value="InterPro"/>
</dbReference>
<accession>A0A1H1WRN2</accession>
<feature type="transmembrane region" description="Helical" evidence="5">
    <location>
        <begin position="155"/>
        <end position="176"/>
    </location>
</feature>
<dbReference type="STRING" id="630515.SAMN04489812_3773"/>
<dbReference type="RefSeq" id="WP_091526992.1">
    <property type="nucleotide sequence ID" value="NZ_LT629772.1"/>
</dbReference>
<feature type="transmembrane region" description="Helical" evidence="5">
    <location>
        <begin position="12"/>
        <end position="32"/>
    </location>
</feature>
<comment type="subcellular location">
    <subcellularLocation>
        <location evidence="5">Cell membrane</location>
        <topology evidence="5">Multi-pass membrane protein</topology>
    </subcellularLocation>
    <subcellularLocation>
        <location evidence="1">Membrane</location>
        <topology evidence="1">Multi-pass membrane protein</topology>
    </subcellularLocation>
</comment>
<dbReference type="InterPro" id="IPR035906">
    <property type="entry name" value="MetI-like_sf"/>
</dbReference>
<dbReference type="PANTHER" id="PTHR43376">
    <property type="entry name" value="OLIGOPEPTIDE TRANSPORT SYSTEM PERMEASE PROTEIN"/>
    <property type="match status" value="1"/>
</dbReference>
<evidence type="ECO:0000256" key="4">
    <source>
        <dbReference type="ARBA" id="ARBA00023136"/>
    </source>
</evidence>
<dbReference type="SUPFAM" id="SSF161098">
    <property type="entry name" value="MetI-like"/>
    <property type="match status" value="1"/>
</dbReference>
<dbReference type="AlphaFoldDB" id="A0A1H1WRN2"/>
<gene>
    <name evidence="7" type="ORF">SAMN04489812_3773</name>
</gene>
<keyword evidence="3 5" id="KW-1133">Transmembrane helix</keyword>
<keyword evidence="4 5" id="KW-0472">Membrane</keyword>
<dbReference type="Pfam" id="PF00528">
    <property type="entry name" value="BPD_transp_1"/>
    <property type="match status" value="1"/>
</dbReference>
<proteinExistence type="inferred from homology"/>
<evidence type="ECO:0000256" key="5">
    <source>
        <dbReference type="RuleBase" id="RU363032"/>
    </source>
</evidence>
<dbReference type="PANTHER" id="PTHR43376:SF1">
    <property type="entry name" value="OLIGOPEPTIDE TRANSPORT SYSTEM PERMEASE PROTEIN"/>
    <property type="match status" value="1"/>
</dbReference>
<dbReference type="EMBL" id="LT629772">
    <property type="protein sequence ID" value="SDS99744.1"/>
    <property type="molecule type" value="Genomic_DNA"/>
</dbReference>
<keyword evidence="5" id="KW-0813">Transport</keyword>
<evidence type="ECO:0000259" key="6">
    <source>
        <dbReference type="PROSITE" id="PS50928"/>
    </source>
</evidence>
<feature type="transmembrane region" description="Helical" evidence="5">
    <location>
        <begin position="196"/>
        <end position="216"/>
    </location>
</feature>
<dbReference type="OrthoDB" id="3747763at2"/>
<dbReference type="Proteomes" id="UP000199103">
    <property type="component" value="Chromosome I"/>
</dbReference>
<keyword evidence="8" id="KW-1185">Reference proteome</keyword>
<dbReference type="GO" id="GO:0005886">
    <property type="term" value="C:plasma membrane"/>
    <property type="evidence" value="ECO:0007669"/>
    <property type="project" value="UniProtKB-SubCell"/>
</dbReference>
<dbReference type="InterPro" id="IPR000515">
    <property type="entry name" value="MetI-like"/>
</dbReference>
<reference evidence="7 8" key="1">
    <citation type="submission" date="2016-10" db="EMBL/GenBank/DDBJ databases">
        <authorList>
            <person name="de Groot N.N."/>
        </authorList>
    </citation>
    <scope>NUCLEOTIDE SEQUENCE [LARGE SCALE GENOMIC DNA]</scope>
    <source>
        <strain evidence="7 8">DSM 21800</strain>
    </source>
</reference>
<sequence>MDFAKYLGRKAIWYLIALVVALLLNFLLPRLIPGNPVDAIVSQMARGGGASGEQMKTIYAHYMQQFGLDKPMWQQFFIYLNQLAHGDLGTSFGQYPASVNSLVGKALPWSIVIQLPAILIGWIVGNLLGAVAAYRGGWFDRGAFVGSVFATSMPYYCLAILLLYIVGVKMGILPVGQAYTLGLVPEPTLAFFGDAITYWWLPFWSLVIVFIGGQAVGMRSMAIYELGSDYVNYGRGLGLGDNTIVRYIFRNAMLPQVTGLALSIGGLVGGALITELVFSYPGVGSLLFSAINTSDYPVIQAITLIITLAVLAANFCVEVVYGIIDPRIRAAHSGER</sequence>